<dbReference type="AlphaFoldDB" id="A0A1X2GRJ3"/>
<comment type="similarity">
    <text evidence="2">Belongs to the GLI C2H2-type zinc-finger protein family.</text>
</comment>
<evidence type="ECO:0000256" key="4">
    <source>
        <dbReference type="ARBA" id="ARBA00022737"/>
    </source>
</evidence>
<dbReference type="Gene3D" id="3.30.160.60">
    <property type="entry name" value="Classic Zinc Finger"/>
    <property type="match status" value="3"/>
</dbReference>
<sequence>KKCTLTCPNLKELIRHVRDTHIGSGKGLYYCEWENCTRDRKPFSKRHKMHNHFRTHTGEKPFLCDYPDCQKRFSRLDSLATHSKIHSNVRPYACPVPQCTKAYFHARSLRKHQRTHD</sequence>
<dbReference type="InterPro" id="IPR036236">
    <property type="entry name" value="Znf_C2H2_sf"/>
</dbReference>
<accession>A0A1X2GRJ3</accession>
<evidence type="ECO:0000256" key="8">
    <source>
        <dbReference type="ARBA" id="ARBA00023242"/>
    </source>
</evidence>
<dbReference type="InterPro" id="IPR056436">
    <property type="entry name" value="Znf-C2H2_ZIC1-5/GLI1-3-like"/>
</dbReference>
<evidence type="ECO:0000256" key="3">
    <source>
        <dbReference type="ARBA" id="ARBA00022723"/>
    </source>
</evidence>
<dbReference type="PANTHER" id="PTHR45718">
    <property type="entry name" value="TRANSCRIPTIONAL ACTIVATOR CUBITUS INTERRUPTUS"/>
    <property type="match status" value="1"/>
</dbReference>
<dbReference type="Pfam" id="PF23561">
    <property type="entry name" value="zf-C2H2_15"/>
    <property type="match status" value="1"/>
</dbReference>
<evidence type="ECO:0000256" key="7">
    <source>
        <dbReference type="ARBA" id="ARBA00023125"/>
    </source>
</evidence>
<feature type="domain" description="C2H2-type" evidence="10">
    <location>
        <begin position="62"/>
        <end position="91"/>
    </location>
</feature>
<dbReference type="STRING" id="101127.A0A1X2GRJ3"/>
<keyword evidence="8" id="KW-0539">Nucleus</keyword>
<evidence type="ECO:0000256" key="5">
    <source>
        <dbReference type="ARBA" id="ARBA00022771"/>
    </source>
</evidence>
<organism evidence="11 12">
    <name type="scientific">Hesseltinella vesiculosa</name>
    <dbReference type="NCBI Taxonomy" id="101127"/>
    <lineage>
        <taxon>Eukaryota</taxon>
        <taxon>Fungi</taxon>
        <taxon>Fungi incertae sedis</taxon>
        <taxon>Mucoromycota</taxon>
        <taxon>Mucoromycotina</taxon>
        <taxon>Mucoromycetes</taxon>
        <taxon>Mucorales</taxon>
        <taxon>Cunninghamellaceae</taxon>
        <taxon>Hesseltinella</taxon>
    </lineage>
</organism>
<dbReference type="PANTHER" id="PTHR45718:SF8">
    <property type="entry name" value="GLIS FAMILY ZINC FINGER 2"/>
    <property type="match status" value="1"/>
</dbReference>
<evidence type="ECO:0000256" key="9">
    <source>
        <dbReference type="PROSITE-ProRule" id="PRU00042"/>
    </source>
</evidence>
<keyword evidence="3" id="KW-0479">Metal-binding</keyword>
<comment type="caution">
    <text evidence="11">The sequence shown here is derived from an EMBL/GenBank/DDBJ whole genome shotgun (WGS) entry which is preliminary data.</text>
</comment>
<protein>
    <recommendedName>
        <fullName evidence="10">C2H2-type domain-containing protein</fullName>
    </recommendedName>
</protein>
<comment type="subcellular location">
    <subcellularLocation>
        <location evidence="1">Nucleus</location>
    </subcellularLocation>
</comment>
<reference evidence="11 12" key="1">
    <citation type="submission" date="2016-07" db="EMBL/GenBank/DDBJ databases">
        <title>Pervasive Adenine N6-methylation of Active Genes in Fungi.</title>
        <authorList>
            <consortium name="DOE Joint Genome Institute"/>
            <person name="Mondo S.J."/>
            <person name="Dannebaum R.O."/>
            <person name="Kuo R.C."/>
            <person name="Labutti K."/>
            <person name="Haridas S."/>
            <person name="Kuo A."/>
            <person name="Salamov A."/>
            <person name="Ahrendt S.R."/>
            <person name="Lipzen A."/>
            <person name="Sullivan W."/>
            <person name="Andreopoulos W.B."/>
            <person name="Clum A."/>
            <person name="Lindquist E."/>
            <person name="Daum C."/>
            <person name="Ramamoorthy G.K."/>
            <person name="Gryganskyi A."/>
            <person name="Culley D."/>
            <person name="Magnuson J.K."/>
            <person name="James T.Y."/>
            <person name="O'Malley M.A."/>
            <person name="Stajich J.E."/>
            <person name="Spatafora J.W."/>
            <person name="Visel A."/>
            <person name="Grigoriev I.V."/>
        </authorList>
    </citation>
    <scope>NUCLEOTIDE SEQUENCE [LARGE SCALE GENOMIC DNA]</scope>
    <source>
        <strain evidence="11 12">NRRL 3301</strain>
    </source>
</reference>
<dbReference type="InterPro" id="IPR013087">
    <property type="entry name" value="Znf_C2H2_type"/>
</dbReference>
<keyword evidence="5 9" id="KW-0863">Zinc-finger</keyword>
<evidence type="ECO:0000259" key="10">
    <source>
        <dbReference type="PROSITE" id="PS50157"/>
    </source>
</evidence>
<feature type="domain" description="C2H2-type" evidence="10">
    <location>
        <begin position="92"/>
        <end position="117"/>
    </location>
</feature>
<dbReference type="GO" id="GO:0000978">
    <property type="term" value="F:RNA polymerase II cis-regulatory region sequence-specific DNA binding"/>
    <property type="evidence" value="ECO:0007669"/>
    <property type="project" value="TreeGrafter"/>
</dbReference>
<dbReference type="GO" id="GO:0005634">
    <property type="term" value="C:nucleus"/>
    <property type="evidence" value="ECO:0007669"/>
    <property type="project" value="UniProtKB-SubCell"/>
</dbReference>
<keyword evidence="7" id="KW-0238">DNA-binding</keyword>
<dbReference type="GO" id="GO:0008270">
    <property type="term" value="F:zinc ion binding"/>
    <property type="evidence" value="ECO:0007669"/>
    <property type="project" value="UniProtKB-KW"/>
</dbReference>
<keyword evidence="4" id="KW-0677">Repeat</keyword>
<keyword evidence="6" id="KW-0862">Zinc</keyword>
<feature type="domain" description="C2H2-type" evidence="10">
    <location>
        <begin position="29"/>
        <end position="61"/>
    </location>
</feature>
<dbReference type="InterPro" id="IPR043359">
    <property type="entry name" value="GLI-like"/>
</dbReference>
<dbReference type="PROSITE" id="PS50157">
    <property type="entry name" value="ZINC_FINGER_C2H2_2"/>
    <property type="match status" value="3"/>
</dbReference>
<evidence type="ECO:0000256" key="6">
    <source>
        <dbReference type="ARBA" id="ARBA00022833"/>
    </source>
</evidence>
<evidence type="ECO:0000256" key="1">
    <source>
        <dbReference type="ARBA" id="ARBA00004123"/>
    </source>
</evidence>
<dbReference type="GO" id="GO:0000981">
    <property type="term" value="F:DNA-binding transcription factor activity, RNA polymerase II-specific"/>
    <property type="evidence" value="ECO:0007669"/>
    <property type="project" value="TreeGrafter"/>
</dbReference>
<dbReference type="PROSITE" id="PS00028">
    <property type="entry name" value="ZINC_FINGER_C2H2_1"/>
    <property type="match status" value="2"/>
</dbReference>
<dbReference type="EMBL" id="MCGT01000005">
    <property type="protein sequence ID" value="ORX59700.1"/>
    <property type="molecule type" value="Genomic_DNA"/>
</dbReference>
<feature type="non-terminal residue" evidence="11">
    <location>
        <position position="117"/>
    </location>
</feature>
<name>A0A1X2GRJ3_9FUNG</name>
<dbReference type="Proteomes" id="UP000242146">
    <property type="component" value="Unassembled WGS sequence"/>
</dbReference>
<dbReference type="SUPFAM" id="SSF57667">
    <property type="entry name" value="beta-beta-alpha zinc fingers"/>
    <property type="match status" value="2"/>
</dbReference>
<keyword evidence="12" id="KW-1185">Reference proteome</keyword>
<proteinExistence type="inferred from homology"/>
<feature type="non-terminal residue" evidence="11">
    <location>
        <position position="1"/>
    </location>
</feature>
<dbReference type="OrthoDB" id="654211at2759"/>
<evidence type="ECO:0000313" key="12">
    <source>
        <dbReference type="Proteomes" id="UP000242146"/>
    </source>
</evidence>
<gene>
    <name evidence="11" type="ORF">DM01DRAFT_245277</name>
</gene>
<dbReference type="SMART" id="SM00355">
    <property type="entry name" value="ZnF_C2H2"/>
    <property type="match status" value="4"/>
</dbReference>
<evidence type="ECO:0000256" key="2">
    <source>
        <dbReference type="ARBA" id="ARBA00010831"/>
    </source>
</evidence>
<dbReference type="FunFam" id="3.30.160.60:FF:002343">
    <property type="entry name" value="Zinc finger protein 33A"/>
    <property type="match status" value="1"/>
</dbReference>
<evidence type="ECO:0000313" key="11">
    <source>
        <dbReference type="EMBL" id="ORX59700.1"/>
    </source>
</evidence>
<dbReference type="Pfam" id="PF00096">
    <property type="entry name" value="zf-C2H2"/>
    <property type="match status" value="2"/>
</dbReference>